<organism evidence="4 5">
    <name type="scientific">Dyadobacter fermentans (strain ATCC 700827 / DSM 18053 / CIP 107007 / KCTC 52180 / NS114)</name>
    <dbReference type="NCBI Taxonomy" id="471854"/>
    <lineage>
        <taxon>Bacteria</taxon>
        <taxon>Pseudomonadati</taxon>
        <taxon>Bacteroidota</taxon>
        <taxon>Cytophagia</taxon>
        <taxon>Cytophagales</taxon>
        <taxon>Spirosomataceae</taxon>
        <taxon>Dyadobacter</taxon>
    </lineage>
</organism>
<dbReference type="PANTHER" id="PTHR30203">
    <property type="entry name" value="OUTER MEMBRANE CATION EFFLUX PROTEIN"/>
    <property type="match status" value="1"/>
</dbReference>
<evidence type="ECO:0000313" key="5">
    <source>
        <dbReference type="Proteomes" id="UP000002011"/>
    </source>
</evidence>
<protein>
    <submittedName>
        <fullName evidence="4">RND efflux system, outer membrane lipoprotein, NodT family</fullName>
    </submittedName>
</protein>
<accession>C6W295</accession>
<evidence type="ECO:0000256" key="1">
    <source>
        <dbReference type="ARBA" id="ARBA00007613"/>
    </source>
</evidence>
<dbReference type="Gene3D" id="2.20.200.10">
    <property type="entry name" value="Outer membrane efflux proteins (OEP)"/>
    <property type="match status" value="1"/>
</dbReference>
<comment type="subcellular location">
    <subcellularLocation>
        <location evidence="2">Cell membrane</location>
        <topology evidence="2">Lipid-anchor</topology>
    </subcellularLocation>
</comment>
<gene>
    <name evidence="4" type="ordered locus">Dfer_0808</name>
</gene>
<dbReference type="OrthoDB" id="9770517at2"/>
<dbReference type="InterPro" id="IPR010131">
    <property type="entry name" value="MdtP/NodT-like"/>
</dbReference>
<evidence type="ECO:0000256" key="3">
    <source>
        <dbReference type="SAM" id="Coils"/>
    </source>
</evidence>
<dbReference type="PROSITE" id="PS51257">
    <property type="entry name" value="PROKAR_LIPOPROTEIN"/>
    <property type="match status" value="1"/>
</dbReference>
<evidence type="ECO:0000256" key="2">
    <source>
        <dbReference type="RuleBase" id="RU362097"/>
    </source>
</evidence>
<dbReference type="RefSeq" id="WP_015810325.1">
    <property type="nucleotide sequence ID" value="NC_013037.1"/>
</dbReference>
<dbReference type="NCBIfam" id="TIGR01845">
    <property type="entry name" value="outer_NodT"/>
    <property type="match status" value="1"/>
</dbReference>
<keyword evidence="2" id="KW-0812">Transmembrane</keyword>
<keyword evidence="2 4" id="KW-0449">Lipoprotein</keyword>
<dbReference type="Pfam" id="PF02321">
    <property type="entry name" value="OEP"/>
    <property type="match status" value="2"/>
</dbReference>
<dbReference type="KEGG" id="dfe:Dfer_0808"/>
<dbReference type="EMBL" id="CP001619">
    <property type="protein sequence ID" value="ACT92068.1"/>
    <property type="molecule type" value="Genomic_DNA"/>
</dbReference>
<keyword evidence="2" id="KW-1134">Transmembrane beta strand</keyword>
<dbReference type="HOGENOM" id="CLU_012817_13_3_10"/>
<feature type="coiled-coil region" evidence="3">
    <location>
        <begin position="428"/>
        <end position="455"/>
    </location>
</feature>
<proteinExistence type="inferred from homology"/>
<dbReference type="GO" id="GO:0015562">
    <property type="term" value="F:efflux transmembrane transporter activity"/>
    <property type="evidence" value="ECO:0007669"/>
    <property type="project" value="InterPro"/>
</dbReference>
<dbReference type="eggNOG" id="COG1538">
    <property type="taxonomic scope" value="Bacteria"/>
</dbReference>
<sequence length="467" mass="51037">MNKNIIAAMVLATTLASCTVGKRYERPNLEPPAAFRAAMPVTSDTVQLPWRTFFREPQLVGLIEKALERNNDIAIALKNIEQMDLAVKQARLALLPTLNFSAGASRSWLSKNSLNGSLSEQFVGTTYMDDYNASLQLSWEVDVWGKAKMQKEAAIANYFAQKENVSALKTRIISQVAQSYYNLISLDQQLKIANQNIVLSDSTLDMMRLQFNAGQITSLAVDQAEAQKKTAELLIPLALQNIAVQENALSILCGSYPDAIQRAGDLSNAMPEETFAASVPAQLLSRRPDVKAAELAVVSLNAQTGLAKAAMYPALSISPQVAANSFNFNKWFDLPGSLTKTLAANLTQPIFQKRALKTAYETAVVEQEKAVIQYKQTLMSAVGEVSDAMAKSSGASQRLELVQQKTAMLNKATEDAQKLYKSGMANYLEVITAQNSRLQNDLEAINIQLEKLNAVTDLYRALGGGVE</sequence>
<keyword evidence="2" id="KW-0472">Membrane</keyword>
<dbReference type="AlphaFoldDB" id="C6W295"/>
<dbReference type="PANTHER" id="PTHR30203:SF30">
    <property type="entry name" value="OUTER MEMBRANE PROTEIN-RELATED"/>
    <property type="match status" value="1"/>
</dbReference>
<keyword evidence="2" id="KW-0564">Palmitate</keyword>
<dbReference type="GO" id="GO:0005886">
    <property type="term" value="C:plasma membrane"/>
    <property type="evidence" value="ECO:0007669"/>
    <property type="project" value="UniProtKB-SubCell"/>
</dbReference>
<comment type="similarity">
    <text evidence="1 2">Belongs to the outer membrane factor (OMF) (TC 1.B.17) family.</text>
</comment>
<dbReference type="Gene3D" id="1.20.1600.10">
    <property type="entry name" value="Outer membrane efflux proteins (OEP)"/>
    <property type="match status" value="1"/>
</dbReference>
<dbReference type="SUPFAM" id="SSF56954">
    <property type="entry name" value="Outer membrane efflux proteins (OEP)"/>
    <property type="match status" value="1"/>
</dbReference>
<evidence type="ECO:0000313" key="4">
    <source>
        <dbReference type="EMBL" id="ACT92068.1"/>
    </source>
</evidence>
<dbReference type="Proteomes" id="UP000002011">
    <property type="component" value="Chromosome"/>
</dbReference>
<reference evidence="4 5" key="1">
    <citation type="journal article" date="2009" name="Stand. Genomic Sci.">
        <title>Complete genome sequence of Dyadobacter fermentans type strain (NS114).</title>
        <authorList>
            <person name="Lang E."/>
            <person name="Lapidus A."/>
            <person name="Chertkov O."/>
            <person name="Brettin T."/>
            <person name="Detter J.C."/>
            <person name="Han C."/>
            <person name="Copeland A."/>
            <person name="Glavina Del Rio T."/>
            <person name="Nolan M."/>
            <person name="Chen F."/>
            <person name="Lucas S."/>
            <person name="Tice H."/>
            <person name="Cheng J.F."/>
            <person name="Land M."/>
            <person name="Hauser L."/>
            <person name="Chang Y.J."/>
            <person name="Jeffries C.D."/>
            <person name="Kopitz M."/>
            <person name="Bruce D."/>
            <person name="Goodwin L."/>
            <person name="Pitluck S."/>
            <person name="Ovchinnikova G."/>
            <person name="Pati A."/>
            <person name="Ivanova N."/>
            <person name="Mavrommatis K."/>
            <person name="Chen A."/>
            <person name="Palaniappan K."/>
            <person name="Chain P."/>
            <person name="Bristow J."/>
            <person name="Eisen J.A."/>
            <person name="Markowitz V."/>
            <person name="Hugenholtz P."/>
            <person name="Goker M."/>
            <person name="Rohde M."/>
            <person name="Kyrpides N.C."/>
            <person name="Klenk H.P."/>
        </authorList>
    </citation>
    <scope>NUCLEOTIDE SEQUENCE [LARGE SCALE GENOMIC DNA]</scope>
    <source>
        <strain evidence="5">ATCC 700827 / DSM 18053 / CIP 107007 / KCTC 52180 / NS114</strain>
    </source>
</reference>
<dbReference type="STRING" id="471854.Dfer_0808"/>
<dbReference type="InterPro" id="IPR003423">
    <property type="entry name" value="OMP_efflux"/>
</dbReference>
<name>C6W295_DYAFD</name>
<keyword evidence="5" id="KW-1185">Reference proteome</keyword>
<keyword evidence="3" id="KW-0175">Coiled coil</keyword>